<protein>
    <submittedName>
        <fullName evidence="1">Uncharacterized protein</fullName>
    </submittedName>
</protein>
<organism evidence="1 2">
    <name type="scientific">Portunus trituberculatus</name>
    <name type="common">Swimming crab</name>
    <name type="synonym">Neptunus trituberculatus</name>
    <dbReference type="NCBI Taxonomy" id="210409"/>
    <lineage>
        <taxon>Eukaryota</taxon>
        <taxon>Metazoa</taxon>
        <taxon>Ecdysozoa</taxon>
        <taxon>Arthropoda</taxon>
        <taxon>Crustacea</taxon>
        <taxon>Multicrustacea</taxon>
        <taxon>Malacostraca</taxon>
        <taxon>Eumalacostraca</taxon>
        <taxon>Eucarida</taxon>
        <taxon>Decapoda</taxon>
        <taxon>Pleocyemata</taxon>
        <taxon>Brachyura</taxon>
        <taxon>Eubrachyura</taxon>
        <taxon>Portunoidea</taxon>
        <taxon>Portunidae</taxon>
        <taxon>Portuninae</taxon>
        <taxon>Portunus</taxon>
    </lineage>
</organism>
<accession>A0A5B7DSR0</accession>
<gene>
    <name evidence="1" type="ORF">E2C01_017720</name>
</gene>
<dbReference type="EMBL" id="VSRR010001354">
    <property type="protein sequence ID" value="MPC24631.1"/>
    <property type="molecule type" value="Genomic_DNA"/>
</dbReference>
<dbReference type="AlphaFoldDB" id="A0A5B7DSR0"/>
<keyword evidence="2" id="KW-1185">Reference proteome</keyword>
<name>A0A5B7DSR0_PORTR</name>
<evidence type="ECO:0000313" key="2">
    <source>
        <dbReference type="Proteomes" id="UP000324222"/>
    </source>
</evidence>
<dbReference type="Proteomes" id="UP000324222">
    <property type="component" value="Unassembled WGS sequence"/>
</dbReference>
<evidence type="ECO:0000313" key="1">
    <source>
        <dbReference type="EMBL" id="MPC24631.1"/>
    </source>
</evidence>
<proteinExistence type="predicted"/>
<comment type="caution">
    <text evidence="1">The sequence shown here is derived from an EMBL/GenBank/DDBJ whole genome shotgun (WGS) entry which is preliminary data.</text>
</comment>
<reference evidence="1 2" key="1">
    <citation type="submission" date="2019-05" db="EMBL/GenBank/DDBJ databases">
        <title>Another draft genome of Portunus trituberculatus and its Hox gene families provides insights of decapod evolution.</title>
        <authorList>
            <person name="Jeong J.-H."/>
            <person name="Song I."/>
            <person name="Kim S."/>
            <person name="Choi T."/>
            <person name="Kim D."/>
            <person name="Ryu S."/>
            <person name="Kim W."/>
        </authorList>
    </citation>
    <scope>NUCLEOTIDE SEQUENCE [LARGE SCALE GENOMIC DNA]</scope>
    <source>
        <tissue evidence="1">Muscle</tissue>
    </source>
</reference>
<sequence length="89" mass="9867">MNAVKHGLTALDSRGEKMTNLAQINKKICNFLDRGVGNEEKPLYLKYRLTVPTLSAETRGDHMETTVEPVGVGLSQEIPPKWKASGWLS</sequence>